<dbReference type="RefSeq" id="WP_152552924.1">
    <property type="nucleotide sequence ID" value="NZ_JMQM01000001.1"/>
</dbReference>
<evidence type="ECO:0000256" key="1">
    <source>
        <dbReference type="SAM" id="MobiDB-lite"/>
    </source>
</evidence>
<keyword evidence="3" id="KW-1185">Reference proteome</keyword>
<dbReference type="Proteomes" id="UP000053675">
    <property type="component" value="Unassembled WGS sequence"/>
</dbReference>
<sequence>MVKRNWSYRLLQSLTAVALCLALVITGLGISVEAAQAQELIRRQNLFDRLFGGPKPREAAPPKRTIRRSKPQRQRAAPRSTRQQPRRQKRSSQQAAPRTAPAATASQSEKLENARSVLVVGDFMAGGLADGLETAYAEAPGVRVIDRTNGSSGFVRDDYYDWNGEIAAILEEVDPAVVVVMIGSNDRQDLTIDGRSAAPRSDPWLEEYRQRVKKFASTIAEENIPLIWTGLPPYKSSSMSSDMLAFNDIQKEAVESVGGAFVDIWEGFVDENGAFIFTGPDMNGQPVRLRGSDGINLTRAGRRKVAFYVEKPLNKVLGNAIQPDIEAEDIVDLPATAALSAPEAEPEKKNRTAPMSLASPELYGATDRISGSQETAISYSPMMLEAERKLKAEEESPRPELDAPAISGRADQYLARPPVSRSTEQEQQQSDSASQVQSEAWQTRGSTTAGSGE</sequence>
<feature type="compositionally biased region" description="Low complexity" evidence="1">
    <location>
        <begin position="420"/>
        <end position="439"/>
    </location>
</feature>
<dbReference type="STRING" id="472175.EL18_00139"/>
<evidence type="ECO:0000313" key="3">
    <source>
        <dbReference type="Proteomes" id="UP000053675"/>
    </source>
</evidence>
<feature type="compositionally biased region" description="Polar residues" evidence="1">
    <location>
        <begin position="440"/>
        <end position="453"/>
    </location>
</feature>
<dbReference type="EMBL" id="JMQM01000001">
    <property type="protein sequence ID" value="KFB09124.1"/>
    <property type="molecule type" value="Genomic_DNA"/>
</dbReference>
<protein>
    <recommendedName>
        <fullName evidence="4">SGNH hydrolase-type esterase domain-containing protein</fullName>
    </recommendedName>
</protein>
<dbReference type="PATRIC" id="fig|472175.3.peg.143"/>
<dbReference type="GO" id="GO:0016788">
    <property type="term" value="F:hydrolase activity, acting on ester bonds"/>
    <property type="evidence" value="ECO:0007669"/>
    <property type="project" value="UniProtKB-ARBA"/>
</dbReference>
<dbReference type="SUPFAM" id="SSF52266">
    <property type="entry name" value="SGNH hydrolase"/>
    <property type="match status" value="1"/>
</dbReference>
<evidence type="ECO:0008006" key="4">
    <source>
        <dbReference type="Google" id="ProtNLM"/>
    </source>
</evidence>
<feature type="compositionally biased region" description="Low complexity" evidence="1">
    <location>
        <begin position="91"/>
        <end position="108"/>
    </location>
</feature>
<feature type="region of interest" description="Disordered" evidence="1">
    <location>
        <begin position="51"/>
        <end position="109"/>
    </location>
</feature>
<dbReference type="InterPro" id="IPR007407">
    <property type="entry name" value="DUF459"/>
</dbReference>
<evidence type="ECO:0000313" key="2">
    <source>
        <dbReference type="EMBL" id="KFB09124.1"/>
    </source>
</evidence>
<feature type="region of interest" description="Disordered" evidence="1">
    <location>
        <begin position="340"/>
        <end position="368"/>
    </location>
</feature>
<organism evidence="2 3">
    <name type="scientific">Nitratireductor basaltis</name>
    <dbReference type="NCBI Taxonomy" id="472175"/>
    <lineage>
        <taxon>Bacteria</taxon>
        <taxon>Pseudomonadati</taxon>
        <taxon>Pseudomonadota</taxon>
        <taxon>Alphaproteobacteria</taxon>
        <taxon>Hyphomicrobiales</taxon>
        <taxon>Phyllobacteriaceae</taxon>
        <taxon>Nitratireductor</taxon>
    </lineage>
</organism>
<dbReference type="eggNOG" id="COG2845">
    <property type="taxonomic scope" value="Bacteria"/>
</dbReference>
<reference evidence="2 3" key="1">
    <citation type="submission" date="2014-05" db="EMBL/GenBank/DDBJ databases">
        <title>Draft Genome Sequence of Nitratireductor basaltis Strain UMTGB225, A Marine Bacterium Isolated from Green Barrel Tunicate.</title>
        <authorList>
            <person name="Gan H.Y."/>
        </authorList>
    </citation>
    <scope>NUCLEOTIDE SEQUENCE [LARGE SCALE GENOMIC DNA]</scope>
    <source>
        <strain evidence="2 3">UMTGB225</strain>
    </source>
</reference>
<dbReference type="Pfam" id="PF04311">
    <property type="entry name" value="DUF459"/>
    <property type="match status" value="1"/>
</dbReference>
<feature type="compositionally biased region" description="Low complexity" evidence="1">
    <location>
        <begin position="74"/>
        <end position="83"/>
    </location>
</feature>
<comment type="caution">
    <text evidence="2">The sequence shown here is derived from an EMBL/GenBank/DDBJ whole genome shotgun (WGS) entry which is preliminary data.</text>
</comment>
<dbReference type="InterPro" id="IPR036514">
    <property type="entry name" value="SGNH_hydro_sf"/>
</dbReference>
<proteinExistence type="predicted"/>
<feature type="compositionally biased region" description="Basic and acidic residues" evidence="1">
    <location>
        <begin position="389"/>
        <end position="401"/>
    </location>
</feature>
<name>A0A084U838_9HYPH</name>
<dbReference type="CDD" id="cd01829">
    <property type="entry name" value="SGNH_hydrolase_peri2"/>
    <property type="match status" value="1"/>
</dbReference>
<dbReference type="Gene3D" id="3.40.50.1110">
    <property type="entry name" value="SGNH hydrolase"/>
    <property type="match status" value="1"/>
</dbReference>
<accession>A0A084U838</accession>
<gene>
    <name evidence="2" type="ORF">EL18_00139</name>
</gene>
<dbReference type="AlphaFoldDB" id="A0A084U838"/>
<feature type="region of interest" description="Disordered" evidence="1">
    <location>
        <begin position="389"/>
        <end position="453"/>
    </location>
</feature>
<feature type="compositionally biased region" description="Basic residues" evidence="1">
    <location>
        <begin position="64"/>
        <end position="73"/>
    </location>
</feature>
<dbReference type="OrthoDB" id="9805649at2"/>